<accession>A0A1G2G7V6</accession>
<dbReference type="SUPFAM" id="SSF55811">
    <property type="entry name" value="Nudix"/>
    <property type="match status" value="1"/>
</dbReference>
<reference evidence="1 2" key="1">
    <citation type="journal article" date="2016" name="Nat. Commun.">
        <title>Thousands of microbial genomes shed light on interconnected biogeochemical processes in an aquifer system.</title>
        <authorList>
            <person name="Anantharaman K."/>
            <person name="Brown C.T."/>
            <person name="Hug L.A."/>
            <person name="Sharon I."/>
            <person name="Castelle C.J."/>
            <person name="Probst A.J."/>
            <person name="Thomas B.C."/>
            <person name="Singh A."/>
            <person name="Wilkins M.J."/>
            <person name="Karaoz U."/>
            <person name="Brodie E.L."/>
            <person name="Williams K.H."/>
            <person name="Hubbard S.S."/>
            <person name="Banfield J.F."/>
        </authorList>
    </citation>
    <scope>NUCLEOTIDE SEQUENCE [LARGE SCALE GENOMIC DNA]</scope>
</reference>
<name>A0A1G2G7V6_9BACT</name>
<evidence type="ECO:0000313" key="2">
    <source>
        <dbReference type="Proteomes" id="UP000177785"/>
    </source>
</evidence>
<protein>
    <recommendedName>
        <fullName evidence="3">Nudix hydrolase domain-containing protein</fullName>
    </recommendedName>
</protein>
<gene>
    <name evidence="1" type="ORF">A2756_04445</name>
</gene>
<evidence type="ECO:0008006" key="3">
    <source>
        <dbReference type="Google" id="ProtNLM"/>
    </source>
</evidence>
<organism evidence="1 2">
    <name type="scientific">Candidatus Ryanbacteria bacterium RIFCSPHIGHO2_01_FULL_48_27</name>
    <dbReference type="NCBI Taxonomy" id="1802115"/>
    <lineage>
        <taxon>Bacteria</taxon>
        <taxon>Candidatus Ryaniibacteriota</taxon>
    </lineage>
</organism>
<dbReference type="STRING" id="1802115.A2756_04445"/>
<dbReference type="Gene3D" id="3.90.79.10">
    <property type="entry name" value="Nucleoside Triphosphate Pyrophosphohydrolase"/>
    <property type="match status" value="1"/>
</dbReference>
<proteinExistence type="predicted"/>
<dbReference type="Proteomes" id="UP000177785">
    <property type="component" value="Unassembled WGS sequence"/>
</dbReference>
<dbReference type="EMBL" id="MHNL01000004">
    <property type="protein sequence ID" value="OGZ45981.1"/>
    <property type="molecule type" value="Genomic_DNA"/>
</dbReference>
<dbReference type="AlphaFoldDB" id="A0A1G2G7V6"/>
<dbReference type="InterPro" id="IPR015797">
    <property type="entry name" value="NUDIX_hydrolase-like_dom_sf"/>
</dbReference>
<comment type="caution">
    <text evidence="1">The sequence shown here is derived from an EMBL/GenBank/DDBJ whole genome shotgun (WGS) entry which is preliminary data.</text>
</comment>
<evidence type="ECO:0000313" key="1">
    <source>
        <dbReference type="EMBL" id="OGZ45981.1"/>
    </source>
</evidence>
<sequence length="332" mass="37383">MRLLTVSFGVPLHVREDLDPRYTLGYTDAIEDILDRLGLPEKYKRPHMSEEEADQFRRAVWADSAWRKYASNVLERSFGCSLTLSDKDFEAISIPWWNELVRGCVFPVSGWYKWGAYYLPPVLDCLLPDQHVFTIGPRESVSMHSYAVMLQRKYSWLQGGSRAIGVAVLVRTKDGYFVLGRRAGDYESGKIAIVPAGSASYQMSELSARAELVEELGIDAGSISRFELAGAFEHDDSRLIYVYTTELILSREEVSQRWMTAPDAWEHSELLFLSLGGLASQKDEAIASLRDTNLSRFSLGAIAVGAAHLTQSVEWLIGVFGNEPEFLSFLYK</sequence>